<name>A0A2I0VNY0_9ASPA</name>
<gene>
    <name evidence="5" type="ORF">MA16_Dca004733</name>
</gene>
<evidence type="ECO:0000313" key="6">
    <source>
        <dbReference type="Proteomes" id="UP000233837"/>
    </source>
</evidence>
<feature type="domain" description="ENT" evidence="4">
    <location>
        <begin position="242"/>
        <end position="301"/>
    </location>
</feature>
<evidence type="ECO:0000259" key="4">
    <source>
        <dbReference type="PROSITE" id="PS51138"/>
    </source>
</evidence>
<dbReference type="AlphaFoldDB" id="A0A2I0VNY0"/>
<dbReference type="GO" id="GO:0005634">
    <property type="term" value="C:nucleus"/>
    <property type="evidence" value="ECO:0007669"/>
    <property type="project" value="UniProtKB-SubCell"/>
</dbReference>
<protein>
    <recommendedName>
        <fullName evidence="4">ENT domain-containing protein</fullName>
    </recommendedName>
</protein>
<dbReference type="InterPro" id="IPR005491">
    <property type="entry name" value="ENT_dom"/>
</dbReference>
<reference evidence="5 6" key="1">
    <citation type="journal article" date="2016" name="Sci. Rep.">
        <title>The Dendrobium catenatum Lindl. genome sequence provides insights into polysaccharide synthase, floral development and adaptive evolution.</title>
        <authorList>
            <person name="Zhang G.Q."/>
            <person name="Xu Q."/>
            <person name="Bian C."/>
            <person name="Tsai W.C."/>
            <person name="Yeh C.M."/>
            <person name="Liu K.W."/>
            <person name="Yoshida K."/>
            <person name="Zhang L.S."/>
            <person name="Chang S.B."/>
            <person name="Chen F."/>
            <person name="Shi Y."/>
            <person name="Su Y.Y."/>
            <person name="Zhang Y.Q."/>
            <person name="Chen L.J."/>
            <person name="Yin Y."/>
            <person name="Lin M."/>
            <person name="Huang H."/>
            <person name="Deng H."/>
            <person name="Wang Z.W."/>
            <person name="Zhu S.L."/>
            <person name="Zhao X."/>
            <person name="Deng C."/>
            <person name="Niu S.C."/>
            <person name="Huang J."/>
            <person name="Wang M."/>
            <person name="Liu G.H."/>
            <person name="Yang H.J."/>
            <person name="Xiao X.J."/>
            <person name="Hsiao Y.Y."/>
            <person name="Wu W.L."/>
            <person name="Chen Y.Y."/>
            <person name="Mitsuda N."/>
            <person name="Ohme-Takagi M."/>
            <person name="Luo Y.B."/>
            <person name="Van de Peer Y."/>
            <person name="Liu Z.J."/>
        </authorList>
    </citation>
    <scope>NUCLEOTIDE SEQUENCE [LARGE SCALE GENOMIC DNA]</scope>
    <source>
        <tissue evidence="5">The whole plant</tissue>
    </source>
</reference>
<reference evidence="5 6" key="2">
    <citation type="journal article" date="2017" name="Nature">
        <title>The Apostasia genome and the evolution of orchids.</title>
        <authorList>
            <person name="Zhang G.Q."/>
            <person name="Liu K.W."/>
            <person name="Li Z."/>
            <person name="Lohaus R."/>
            <person name="Hsiao Y.Y."/>
            <person name="Niu S.C."/>
            <person name="Wang J.Y."/>
            <person name="Lin Y.C."/>
            <person name="Xu Q."/>
            <person name="Chen L.J."/>
            <person name="Yoshida K."/>
            <person name="Fujiwara S."/>
            <person name="Wang Z.W."/>
            <person name="Zhang Y.Q."/>
            <person name="Mitsuda N."/>
            <person name="Wang M."/>
            <person name="Liu G.H."/>
            <person name="Pecoraro L."/>
            <person name="Huang H.X."/>
            <person name="Xiao X.J."/>
            <person name="Lin M."/>
            <person name="Wu X.Y."/>
            <person name="Wu W.L."/>
            <person name="Chen Y.Y."/>
            <person name="Chang S.B."/>
            <person name="Sakamoto S."/>
            <person name="Ohme-Takagi M."/>
            <person name="Yagi M."/>
            <person name="Zeng S.J."/>
            <person name="Shen C.Y."/>
            <person name="Yeh C.M."/>
            <person name="Luo Y.B."/>
            <person name="Tsai W.C."/>
            <person name="Van de Peer Y."/>
            <person name="Liu Z.J."/>
        </authorList>
    </citation>
    <scope>NUCLEOTIDE SEQUENCE [LARGE SCALE GENOMIC DNA]</scope>
    <source>
        <tissue evidence="5">The whole plant</tissue>
    </source>
</reference>
<comment type="subcellular location">
    <subcellularLocation>
        <location evidence="1">Nucleus</location>
    </subcellularLocation>
</comment>
<dbReference type="Pfam" id="PF03735">
    <property type="entry name" value="ENT"/>
    <property type="match status" value="1"/>
</dbReference>
<accession>A0A2I0VNY0</accession>
<feature type="region of interest" description="Disordered" evidence="3">
    <location>
        <begin position="118"/>
        <end position="139"/>
    </location>
</feature>
<evidence type="ECO:0000256" key="2">
    <source>
        <dbReference type="ARBA" id="ARBA00023242"/>
    </source>
</evidence>
<dbReference type="Pfam" id="PF05641">
    <property type="entry name" value="Agenet"/>
    <property type="match status" value="1"/>
</dbReference>
<feature type="compositionally biased region" description="Polar residues" evidence="3">
    <location>
        <begin position="126"/>
        <end position="137"/>
    </location>
</feature>
<sequence length="301" mass="34502">MERGELPFQSWKPAKIVKGNGHTYIIKYDNCAMEGSLIADKVPRKLLRPRPPPMQQKSHNIGDIVEVFENYSWRLAEILGALSKNIVVVRLFGSSKEINVPLFLMRVPSTWKDNHWNTPLMESGKNENSTINNQSKGRNLRSRIPPSCLKVLKCGARDDMIREKYGRRKKRPFSSITRASKKMRTTIMGKEISFDDVSLSSVACCSFNNGSYNSACHKVKKSKKFHGLVDEAESFSNIPKVPLEINHNLKFDSYYSTMRSLYESGSLNWEKELLLTNLRQALHISNDEHLSIIRQLLSTRR</sequence>
<dbReference type="PROSITE" id="PS51138">
    <property type="entry name" value="ENT"/>
    <property type="match status" value="1"/>
</dbReference>
<keyword evidence="6" id="KW-1185">Reference proteome</keyword>
<dbReference type="PANTHER" id="PTHR31917:SF5">
    <property type="entry name" value="OS02G0204500 PROTEIN"/>
    <property type="match status" value="1"/>
</dbReference>
<evidence type="ECO:0000256" key="3">
    <source>
        <dbReference type="SAM" id="MobiDB-lite"/>
    </source>
</evidence>
<dbReference type="PANTHER" id="PTHR31917">
    <property type="entry name" value="AGENET DOMAIN-CONTAINING PROTEIN-RELATED"/>
    <property type="match status" value="1"/>
</dbReference>
<evidence type="ECO:0000256" key="1">
    <source>
        <dbReference type="ARBA" id="ARBA00004123"/>
    </source>
</evidence>
<dbReference type="InterPro" id="IPR036142">
    <property type="entry name" value="ENT_dom-like_sf"/>
</dbReference>
<organism evidence="5 6">
    <name type="scientific">Dendrobium catenatum</name>
    <dbReference type="NCBI Taxonomy" id="906689"/>
    <lineage>
        <taxon>Eukaryota</taxon>
        <taxon>Viridiplantae</taxon>
        <taxon>Streptophyta</taxon>
        <taxon>Embryophyta</taxon>
        <taxon>Tracheophyta</taxon>
        <taxon>Spermatophyta</taxon>
        <taxon>Magnoliopsida</taxon>
        <taxon>Liliopsida</taxon>
        <taxon>Asparagales</taxon>
        <taxon>Orchidaceae</taxon>
        <taxon>Epidendroideae</taxon>
        <taxon>Malaxideae</taxon>
        <taxon>Dendrobiinae</taxon>
        <taxon>Dendrobium</taxon>
    </lineage>
</organism>
<dbReference type="InterPro" id="IPR008395">
    <property type="entry name" value="Agenet-like_dom"/>
</dbReference>
<dbReference type="Proteomes" id="UP000233837">
    <property type="component" value="Unassembled WGS sequence"/>
</dbReference>
<dbReference type="Gene3D" id="1.10.1240.40">
    <property type="entry name" value="ENT domain"/>
    <property type="match status" value="1"/>
</dbReference>
<dbReference type="EMBL" id="KZ503378">
    <property type="protein sequence ID" value="PKU65118.1"/>
    <property type="molecule type" value="Genomic_DNA"/>
</dbReference>
<dbReference type="SMART" id="SM01191">
    <property type="entry name" value="ENT"/>
    <property type="match status" value="1"/>
</dbReference>
<keyword evidence="2" id="KW-0539">Nucleus</keyword>
<dbReference type="SUPFAM" id="SSF158639">
    <property type="entry name" value="ENT-like"/>
    <property type="match status" value="1"/>
</dbReference>
<proteinExistence type="predicted"/>
<evidence type="ECO:0000313" key="5">
    <source>
        <dbReference type="EMBL" id="PKU65118.1"/>
    </source>
</evidence>